<evidence type="ECO:0000313" key="2">
    <source>
        <dbReference type="Proteomes" id="UP001153678"/>
    </source>
</evidence>
<accession>A0A9W4WYN2</accession>
<name>A0A9W4WYN2_9GLOM</name>
<dbReference type="AlphaFoldDB" id="A0A9W4WYN2"/>
<keyword evidence="2" id="KW-1185">Reference proteome</keyword>
<sequence>INNAALICKDNFRTFYGFTYATQAQFATAQEKININLATIWELRLIKGVGEQ</sequence>
<reference evidence="1" key="1">
    <citation type="submission" date="2022-08" db="EMBL/GenBank/DDBJ databases">
        <authorList>
            <person name="Kallberg Y."/>
            <person name="Tangrot J."/>
            <person name="Rosling A."/>
        </authorList>
    </citation>
    <scope>NUCLEOTIDE SEQUENCE</scope>
    <source>
        <strain evidence="1">Wild A</strain>
    </source>
</reference>
<protein>
    <submittedName>
        <fullName evidence="1">3429_t:CDS:1</fullName>
    </submittedName>
</protein>
<dbReference type="EMBL" id="CAMKVN010012281">
    <property type="protein sequence ID" value="CAI2195314.1"/>
    <property type="molecule type" value="Genomic_DNA"/>
</dbReference>
<gene>
    <name evidence="1" type="ORF">FWILDA_LOCUS17014</name>
</gene>
<comment type="caution">
    <text evidence="1">The sequence shown here is derived from an EMBL/GenBank/DDBJ whole genome shotgun (WGS) entry which is preliminary data.</text>
</comment>
<dbReference type="Proteomes" id="UP001153678">
    <property type="component" value="Unassembled WGS sequence"/>
</dbReference>
<proteinExistence type="predicted"/>
<evidence type="ECO:0000313" key="1">
    <source>
        <dbReference type="EMBL" id="CAI2195314.1"/>
    </source>
</evidence>
<organism evidence="1 2">
    <name type="scientific">Funneliformis geosporum</name>
    <dbReference type="NCBI Taxonomy" id="1117311"/>
    <lineage>
        <taxon>Eukaryota</taxon>
        <taxon>Fungi</taxon>
        <taxon>Fungi incertae sedis</taxon>
        <taxon>Mucoromycota</taxon>
        <taxon>Glomeromycotina</taxon>
        <taxon>Glomeromycetes</taxon>
        <taxon>Glomerales</taxon>
        <taxon>Glomeraceae</taxon>
        <taxon>Funneliformis</taxon>
    </lineage>
</organism>
<feature type="non-terminal residue" evidence="1">
    <location>
        <position position="1"/>
    </location>
</feature>